<evidence type="ECO:0000313" key="2">
    <source>
        <dbReference type="Proteomes" id="UP000030748"/>
    </source>
</evidence>
<gene>
    <name evidence="1" type="ORF">MIMGU_mgv11b014174mg</name>
</gene>
<reference evidence="1 2" key="1">
    <citation type="journal article" date="2013" name="Proc. Natl. Acad. Sci. U.S.A.">
        <title>Fine-scale variation in meiotic recombination in Mimulus inferred from population shotgun sequencing.</title>
        <authorList>
            <person name="Hellsten U."/>
            <person name="Wright K.M."/>
            <person name="Jenkins J."/>
            <person name="Shu S."/>
            <person name="Yuan Y."/>
            <person name="Wessler S.R."/>
            <person name="Schmutz J."/>
            <person name="Willis J.H."/>
            <person name="Rokhsar D.S."/>
        </authorList>
    </citation>
    <scope>NUCLEOTIDE SEQUENCE [LARGE SCALE GENOMIC DNA]</scope>
    <source>
        <strain evidence="2">cv. DUN x IM62</strain>
    </source>
</reference>
<dbReference type="AlphaFoldDB" id="A0A022RUZ9"/>
<organism evidence="1 2">
    <name type="scientific">Erythranthe guttata</name>
    <name type="common">Yellow monkey flower</name>
    <name type="synonym">Mimulus guttatus</name>
    <dbReference type="NCBI Taxonomy" id="4155"/>
    <lineage>
        <taxon>Eukaryota</taxon>
        <taxon>Viridiplantae</taxon>
        <taxon>Streptophyta</taxon>
        <taxon>Embryophyta</taxon>
        <taxon>Tracheophyta</taxon>
        <taxon>Spermatophyta</taxon>
        <taxon>Magnoliopsida</taxon>
        <taxon>eudicotyledons</taxon>
        <taxon>Gunneridae</taxon>
        <taxon>Pentapetalae</taxon>
        <taxon>asterids</taxon>
        <taxon>lamiids</taxon>
        <taxon>Lamiales</taxon>
        <taxon>Phrymaceae</taxon>
        <taxon>Erythranthe</taxon>
    </lineage>
</organism>
<protein>
    <submittedName>
        <fullName evidence="1">Uncharacterized protein</fullName>
    </submittedName>
</protein>
<dbReference type="EMBL" id="KI630276">
    <property type="protein sequence ID" value="EYU42770.1"/>
    <property type="molecule type" value="Genomic_DNA"/>
</dbReference>
<evidence type="ECO:0000313" key="1">
    <source>
        <dbReference type="EMBL" id="EYU42770.1"/>
    </source>
</evidence>
<keyword evidence="2" id="KW-1185">Reference proteome</keyword>
<sequence>MLNFMKSQKKKINIKKRIVIENRNKGSPQPSRLPLGFEKGENIALSNGTLNISHNKPILVVHKFDSHLSHLSPRPRSPDNLNHNSMLYLRIHSAKPTRFSTG</sequence>
<dbReference type="Proteomes" id="UP000030748">
    <property type="component" value="Unassembled WGS sequence"/>
</dbReference>
<name>A0A022RUZ9_ERYGU</name>
<proteinExistence type="predicted"/>
<accession>A0A022RUZ9</accession>